<dbReference type="PANTHER" id="PTHR30093:SF34">
    <property type="entry name" value="PREPILIN PEPTIDASE-DEPENDENT PROTEIN D"/>
    <property type="match status" value="1"/>
</dbReference>
<dbReference type="Gene3D" id="3.30.700.10">
    <property type="entry name" value="Glycoprotein, Type 4 Pilin"/>
    <property type="match status" value="1"/>
</dbReference>
<accession>I1YEK1</accession>
<organism evidence="5 6">
    <name type="scientific">Methylophaga frappieri (strain ATCC BAA-2434 / DSM 25690 / JAM7)</name>
    <dbReference type="NCBI Taxonomy" id="754477"/>
    <lineage>
        <taxon>Bacteria</taxon>
        <taxon>Pseudomonadati</taxon>
        <taxon>Pseudomonadota</taxon>
        <taxon>Gammaproteobacteria</taxon>
        <taxon>Thiotrichales</taxon>
        <taxon>Piscirickettsiaceae</taxon>
        <taxon>Methylophaga</taxon>
    </lineage>
</organism>
<dbReference type="Pfam" id="PF07963">
    <property type="entry name" value="N_methyl"/>
    <property type="match status" value="1"/>
</dbReference>
<keyword evidence="6" id="KW-1185">Reference proteome</keyword>
<dbReference type="PROSITE" id="PS00409">
    <property type="entry name" value="PROKAR_NTER_METHYL"/>
    <property type="match status" value="1"/>
</dbReference>
<keyword evidence="4" id="KW-0472">Membrane</keyword>
<dbReference type="OrthoDB" id="115249at2"/>
<evidence type="ECO:0000256" key="2">
    <source>
        <dbReference type="ARBA" id="ARBA00022481"/>
    </source>
</evidence>
<dbReference type="RefSeq" id="WP_014702794.1">
    <property type="nucleotide sequence ID" value="NC_017856.1"/>
</dbReference>
<keyword evidence="4" id="KW-0812">Transmembrane</keyword>
<dbReference type="eggNOG" id="COG4969">
    <property type="taxonomic scope" value="Bacteria"/>
</dbReference>
<dbReference type="AlphaFoldDB" id="I1YEK1"/>
<dbReference type="InterPro" id="IPR001082">
    <property type="entry name" value="Pilin"/>
</dbReference>
<evidence type="ECO:0000313" key="5">
    <source>
        <dbReference type="EMBL" id="AFJ01344.1"/>
    </source>
</evidence>
<dbReference type="PANTHER" id="PTHR30093">
    <property type="entry name" value="GENERAL SECRETION PATHWAY PROTEIN G"/>
    <property type="match status" value="1"/>
</dbReference>
<dbReference type="InterPro" id="IPR045584">
    <property type="entry name" value="Pilin-like"/>
</dbReference>
<dbReference type="SUPFAM" id="SSF54523">
    <property type="entry name" value="Pili subunits"/>
    <property type="match status" value="1"/>
</dbReference>
<dbReference type="EMBL" id="CP003380">
    <property type="protein sequence ID" value="AFJ01344.1"/>
    <property type="molecule type" value="Genomic_DNA"/>
</dbReference>
<keyword evidence="3" id="KW-0281">Fimbrium</keyword>
<keyword evidence="4" id="KW-1133">Transmembrane helix</keyword>
<dbReference type="GO" id="GO:0043107">
    <property type="term" value="P:type IV pilus-dependent motility"/>
    <property type="evidence" value="ECO:0007669"/>
    <property type="project" value="TreeGrafter"/>
</dbReference>
<reference evidence="5 6" key="1">
    <citation type="journal article" date="2012" name="J. Bacteriol.">
        <title>Complete genome sequences of Methylophaga sp. strain JAM1 and Methylophaga sp. strain JAM7.</title>
        <authorList>
            <person name="Villeneuve C."/>
            <person name="Martineau C."/>
            <person name="Mauffrey F."/>
            <person name="Villemur R."/>
        </authorList>
    </citation>
    <scope>NUCLEOTIDE SEQUENCE [LARGE SCALE GENOMIC DNA]</scope>
    <source>
        <strain evidence="5 6">JAM7</strain>
    </source>
</reference>
<proteinExistence type="inferred from homology"/>
<keyword evidence="2" id="KW-0488">Methylation</keyword>
<comment type="similarity">
    <text evidence="1 3">Belongs to the N-Me-Phe pilin family.</text>
</comment>
<sequence precursor="true">MNQKGFTLIELMIVVAIIGILAAIALPAYQDYTIRAKVQEGVSMSAPFRTAIGIECSEGTDLSLLQQASLPVSDAASYGAASDIVNTITFTGAAEPYYEIAYKAPSQIAGDNVRYTATCTDVGTEWTVTGTIEDKYLPSE</sequence>
<dbReference type="InterPro" id="IPR012902">
    <property type="entry name" value="N_methyl_site"/>
</dbReference>
<dbReference type="GO" id="GO:0007155">
    <property type="term" value="P:cell adhesion"/>
    <property type="evidence" value="ECO:0007669"/>
    <property type="project" value="InterPro"/>
</dbReference>
<dbReference type="HOGENOM" id="CLU_091705_4_3_6"/>
<dbReference type="PATRIC" id="fig|754477.3.peg.163"/>
<dbReference type="Proteomes" id="UP000009145">
    <property type="component" value="Chromosome"/>
</dbReference>
<dbReference type="KEGG" id="mec:Q7C_163"/>
<gene>
    <name evidence="5" type="ordered locus">Q7C_163</name>
</gene>
<dbReference type="Pfam" id="PF00114">
    <property type="entry name" value="Pilin"/>
    <property type="match status" value="1"/>
</dbReference>
<feature type="transmembrane region" description="Helical" evidence="4">
    <location>
        <begin position="6"/>
        <end position="29"/>
    </location>
</feature>
<dbReference type="NCBIfam" id="TIGR02532">
    <property type="entry name" value="IV_pilin_GFxxxE"/>
    <property type="match status" value="1"/>
</dbReference>
<protein>
    <submittedName>
        <fullName evidence="5">Fimbrial protein</fullName>
    </submittedName>
</protein>
<evidence type="ECO:0000256" key="3">
    <source>
        <dbReference type="RuleBase" id="RU000389"/>
    </source>
</evidence>
<name>I1YEK1_METFJ</name>
<evidence type="ECO:0000256" key="1">
    <source>
        <dbReference type="ARBA" id="ARBA00005233"/>
    </source>
</evidence>
<evidence type="ECO:0000256" key="4">
    <source>
        <dbReference type="SAM" id="Phobius"/>
    </source>
</evidence>
<evidence type="ECO:0000313" key="6">
    <source>
        <dbReference type="Proteomes" id="UP000009145"/>
    </source>
</evidence>
<dbReference type="STRING" id="754477.Q7C_163"/>
<dbReference type="GO" id="GO:0044096">
    <property type="term" value="C:type IV pilus"/>
    <property type="evidence" value="ECO:0007669"/>
    <property type="project" value="TreeGrafter"/>
</dbReference>